<name>A0A7R8YL50_HERIL</name>
<organism evidence="3 4">
    <name type="scientific">Hermetia illucens</name>
    <name type="common">Black soldier fly</name>
    <dbReference type="NCBI Taxonomy" id="343691"/>
    <lineage>
        <taxon>Eukaryota</taxon>
        <taxon>Metazoa</taxon>
        <taxon>Ecdysozoa</taxon>
        <taxon>Arthropoda</taxon>
        <taxon>Hexapoda</taxon>
        <taxon>Insecta</taxon>
        <taxon>Pterygota</taxon>
        <taxon>Neoptera</taxon>
        <taxon>Endopterygota</taxon>
        <taxon>Diptera</taxon>
        <taxon>Brachycera</taxon>
        <taxon>Stratiomyomorpha</taxon>
        <taxon>Stratiomyidae</taxon>
        <taxon>Hermetiinae</taxon>
        <taxon>Hermetia</taxon>
    </lineage>
</organism>
<keyword evidence="4" id="KW-1185">Reference proteome</keyword>
<dbReference type="InParanoid" id="A0A7R8YL50"/>
<keyword evidence="2" id="KW-0732">Signal</keyword>
<evidence type="ECO:0000313" key="4">
    <source>
        <dbReference type="Proteomes" id="UP000594454"/>
    </source>
</evidence>
<gene>
    <name evidence="3" type="ORF">HERILL_LOCUS152</name>
</gene>
<feature type="region of interest" description="Disordered" evidence="1">
    <location>
        <begin position="51"/>
        <end position="73"/>
    </location>
</feature>
<evidence type="ECO:0000256" key="1">
    <source>
        <dbReference type="SAM" id="MobiDB-lite"/>
    </source>
</evidence>
<dbReference type="Proteomes" id="UP000594454">
    <property type="component" value="Chromosome 1"/>
</dbReference>
<reference evidence="3 4" key="1">
    <citation type="submission" date="2020-11" db="EMBL/GenBank/DDBJ databases">
        <authorList>
            <person name="Wallbank WR R."/>
            <person name="Pardo Diaz C."/>
            <person name="Kozak K."/>
            <person name="Martin S."/>
            <person name="Jiggins C."/>
            <person name="Moest M."/>
            <person name="Warren A I."/>
            <person name="Generalovic N T."/>
            <person name="Byers J.R.P. K."/>
            <person name="Montejo-Kovacevich G."/>
            <person name="Yen C E."/>
        </authorList>
    </citation>
    <scope>NUCLEOTIDE SEQUENCE [LARGE SCALE GENOMIC DNA]</scope>
</reference>
<feature type="compositionally biased region" description="Basic and acidic residues" evidence="1">
    <location>
        <begin position="51"/>
        <end position="60"/>
    </location>
</feature>
<dbReference type="AlphaFoldDB" id="A0A7R8YL50"/>
<accession>A0A7R8YL50</accession>
<evidence type="ECO:0000256" key="2">
    <source>
        <dbReference type="SAM" id="SignalP"/>
    </source>
</evidence>
<sequence length="99" mass="10685">MNPILFGLLLVTIAANSIGAGEQGFTVKQFDSEGAREGIAEDLFSVAIQGHENEGNREARAPNGGQIGGGERQRLRIRVRERERIRVHHGGGGRRVVLG</sequence>
<feature type="signal peptide" evidence="2">
    <location>
        <begin position="1"/>
        <end position="19"/>
    </location>
</feature>
<feature type="chain" id="PRO_5031509962" evidence="2">
    <location>
        <begin position="20"/>
        <end position="99"/>
    </location>
</feature>
<evidence type="ECO:0000313" key="3">
    <source>
        <dbReference type="EMBL" id="CAD7076753.1"/>
    </source>
</evidence>
<dbReference type="EMBL" id="LR899009">
    <property type="protein sequence ID" value="CAD7076753.1"/>
    <property type="molecule type" value="Genomic_DNA"/>
</dbReference>
<proteinExistence type="predicted"/>
<protein>
    <submittedName>
        <fullName evidence="3">Uncharacterized protein</fullName>
    </submittedName>
</protein>